<comment type="caution">
    <text evidence="1">The sequence shown here is derived from an EMBL/GenBank/DDBJ whole genome shotgun (WGS) entry which is preliminary data.</text>
</comment>
<reference evidence="1 2" key="1">
    <citation type="submission" date="2021-01" db="EMBL/GenBank/DDBJ databases">
        <title>Genomic Encyclopedia of Type Strains, Phase IV (KMG-IV): sequencing the most valuable type-strain genomes for metagenomic binning, comparative biology and taxonomic classification.</title>
        <authorList>
            <person name="Goeker M."/>
        </authorList>
    </citation>
    <scope>NUCLEOTIDE SEQUENCE [LARGE SCALE GENOMIC DNA]</scope>
    <source>
        <strain evidence="1 2">DSM 105482</strain>
    </source>
</reference>
<gene>
    <name evidence="1" type="ORF">JOC77_001011</name>
</gene>
<dbReference type="RefSeq" id="WP_204539438.1">
    <property type="nucleotide sequence ID" value="NZ_JAFBFI010000003.1"/>
</dbReference>
<dbReference type="EMBL" id="JAFBFI010000003">
    <property type="protein sequence ID" value="MBM7691604.1"/>
    <property type="molecule type" value="Genomic_DNA"/>
</dbReference>
<protein>
    <submittedName>
        <fullName evidence="1">Competence protein ComK</fullName>
    </submittedName>
</protein>
<proteinExistence type="predicted"/>
<organism evidence="1 2">
    <name type="scientific">Peribacillus deserti</name>
    <dbReference type="NCBI Taxonomy" id="673318"/>
    <lineage>
        <taxon>Bacteria</taxon>
        <taxon>Bacillati</taxon>
        <taxon>Bacillota</taxon>
        <taxon>Bacilli</taxon>
        <taxon>Bacillales</taxon>
        <taxon>Bacillaceae</taxon>
        <taxon>Peribacillus</taxon>
    </lineage>
</organism>
<dbReference type="Proteomes" id="UP000823486">
    <property type="component" value="Unassembled WGS sequence"/>
</dbReference>
<sequence>MEMRNSYIINQDTVLIKSEFDSNGYHCSQVIQGKDTFLVRQKPSEILDYSMMHYGTSDLQGGIRTARYLLGNISMCPISVCSQLDFYWFPLYSPKNEKCIWLSRSHVLKPEKLSPFKTRVHLKFGHSFEVDIKISRFKEKYGRATDLKLTIQERTKKVVTYFYEPHSGFQLVSESAITYKTPEL</sequence>
<name>A0ABS2QFM5_9BACI</name>
<evidence type="ECO:0000313" key="2">
    <source>
        <dbReference type="Proteomes" id="UP000823486"/>
    </source>
</evidence>
<keyword evidence="2" id="KW-1185">Reference proteome</keyword>
<evidence type="ECO:0000313" key="1">
    <source>
        <dbReference type="EMBL" id="MBM7691604.1"/>
    </source>
</evidence>
<accession>A0ABS2QFM5</accession>
<dbReference type="InterPro" id="IPR010461">
    <property type="entry name" value="ComK"/>
</dbReference>
<dbReference type="Pfam" id="PF06338">
    <property type="entry name" value="ComK"/>
    <property type="match status" value="1"/>
</dbReference>